<dbReference type="InterPro" id="IPR021815">
    <property type="entry name" value="TsiV"/>
</dbReference>
<dbReference type="EMBL" id="CP004025">
    <property type="protein sequence ID" value="AGC47880.1"/>
    <property type="molecule type" value="Genomic_DNA"/>
</dbReference>
<evidence type="ECO:0000313" key="1">
    <source>
        <dbReference type="EMBL" id="AGC47880.1"/>
    </source>
</evidence>
<dbReference type="KEGG" id="msd:MYSTI_06607"/>
<accession>L7UIZ2</accession>
<organism evidence="1 2">
    <name type="scientific">Myxococcus stipitatus (strain DSM 14675 / JCM 12634 / Mx s8)</name>
    <dbReference type="NCBI Taxonomy" id="1278073"/>
    <lineage>
        <taxon>Bacteria</taxon>
        <taxon>Pseudomonadati</taxon>
        <taxon>Myxococcota</taxon>
        <taxon>Myxococcia</taxon>
        <taxon>Myxococcales</taxon>
        <taxon>Cystobacterineae</taxon>
        <taxon>Myxococcaceae</taxon>
        <taxon>Myxococcus</taxon>
    </lineage>
</organism>
<dbReference type="RefSeq" id="WP_015352134.1">
    <property type="nucleotide sequence ID" value="NC_020126.1"/>
</dbReference>
<proteinExistence type="predicted"/>
<dbReference type="OrthoDB" id="9179973at2"/>
<gene>
    <name evidence="1" type="ordered locus">MYSTI_06607</name>
</gene>
<evidence type="ECO:0008006" key="3">
    <source>
        <dbReference type="Google" id="ProtNLM"/>
    </source>
</evidence>
<reference evidence="1 2" key="1">
    <citation type="journal article" date="2013" name="Genome Announc.">
        <title>Complete genome sequence of Myxococcus stipitatus strain DSM 14675, a fruiting myxobacterium.</title>
        <authorList>
            <person name="Huntley S."/>
            <person name="Kneip S."/>
            <person name="Treuner-Lange A."/>
            <person name="Sogaard-Andersen L."/>
        </authorList>
    </citation>
    <scope>NUCLEOTIDE SEQUENCE [LARGE SCALE GENOMIC DNA]</scope>
    <source>
        <strain evidence="2">DSM 14675 / JCM 12634 / Mx s8</strain>
    </source>
</reference>
<dbReference type="STRING" id="1278073.MYSTI_06607"/>
<dbReference type="HOGENOM" id="CLU_873842_0_0_7"/>
<dbReference type="Pfam" id="PF11876">
    <property type="entry name" value="TsiV"/>
    <property type="match status" value="1"/>
</dbReference>
<evidence type="ECO:0000313" key="2">
    <source>
        <dbReference type="Proteomes" id="UP000011131"/>
    </source>
</evidence>
<sequence length="318" mass="35707">MAASLPPRLATPYLVDGRVAFKVMQDLTVYLGSPSEADLDALCNLYESFCPKERLVAYRTDELVTWSNLSSPELTLSGRRAASAGIPRPYLEPSRERIRQGRAFSVWFWDRKTLSDPDGSWSFRCTTLKQRPDTFHGFARFLMPLTTDDTLLWDMARSVANTVPFRSGHGGLVFEHDPWLKPLAFDKIYARARRFWAVDIDGMEATLPVTRNHIKGVNWLTLVGMPLAEEAAEGLARLSTAPRIRLLRQTHGFVIAAGPSPIPGDHHQRDAGLEPYFRIGSALTPLFPTEHPDFSGLRFKAPGATLGWVRRFVEPSGW</sequence>
<dbReference type="AlphaFoldDB" id="L7UIZ2"/>
<name>L7UIZ2_MYXSD</name>
<protein>
    <recommendedName>
        <fullName evidence="3">DUF3396 domain-containing protein</fullName>
    </recommendedName>
</protein>
<keyword evidence="2" id="KW-1185">Reference proteome</keyword>
<dbReference type="Proteomes" id="UP000011131">
    <property type="component" value="Chromosome"/>
</dbReference>